<organism evidence="2 3">
    <name type="scientific">Apiospora marii</name>
    <dbReference type="NCBI Taxonomy" id="335849"/>
    <lineage>
        <taxon>Eukaryota</taxon>
        <taxon>Fungi</taxon>
        <taxon>Dikarya</taxon>
        <taxon>Ascomycota</taxon>
        <taxon>Pezizomycotina</taxon>
        <taxon>Sordariomycetes</taxon>
        <taxon>Xylariomycetidae</taxon>
        <taxon>Amphisphaeriales</taxon>
        <taxon>Apiosporaceae</taxon>
        <taxon>Apiospora</taxon>
    </lineage>
</organism>
<name>A0ABR1SAZ2_9PEZI</name>
<keyword evidence="3" id="KW-1185">Reference proteome</keyword>
<protein>
    <submittedName>
        <fullName evidence="2">Uncharacterized protein</fullName>
    </submittedName>
</protein>
<dbReference type="EMBL" id="JAQQWI010000007">
    <property type="protein sequence ID" value="KAK8029021.1"/>
    <property type="molecule type" value="Genomic_DNA"/>
</dbReference>
<sequence>MSDATSSTAAADQKASQERKHHTHNPVKRSVGLSGAITGDVGEFLGGNKNPAGGSVNAVAKGLNKAAGKGAQT</sequence>
<accession>A0ABR1SAZ2</accession>
<evidence type="ECO:0000313" key="2">
    <source>
        <dbReference type="EMBL" id="KAK8029021.1"/>
    </source>
</evidence>
<proteinExistence type="predicted"/>
<evidence type="ECO:0000313" key="3">
    <source>
        <dbReference type="Proteomes" id="UP001396898"/>
    </source>
</evidence>
<feature type="compositionally biased region" description="Low complexity" evidence="1">
    <location>
        <begin position="1"/>
        <end position="14"/>
    </location>
</feature>
<feature type="region of interest" description="Disordered" evidence="1">
    <location>
        <begin position="1"/>
        <end position="34"/>
    </location>
</feature>
<evidence type="ECO:0000256" key="1">
    <source>
        <dbReference type="SAM" id="MobiDB-lite"/>
    </source>
</evidence>
<comment type="caution">
    <text evidence="2">The sequence shown here is derived from an EMBL/GenBank/DDBJ whole genome shotgun (WGS) entry which is preliminary data.</text>
</comment>
<dbReference type="Proteomes" id="UP001396898">
    <property type="component" value="Unassembled WGS sequence"/>
</dbReference>
<gene>
    <name evidence="2" type="ORF">PG991_006077</name>
</gene>
<reference evidence="2 3" key="1">
    <citation type="submission" date="2023-01" db="EMBL/GenBank/DDBJ databases">
        <title>Analysis of 21 Apiospora genomes using comparative genomics revels a genus with tremendous synthesis potential of carbohydrate active enzymes and secondary metabolites.</title>
        <authorList>
            <person name="Sorensen T."/>
        </authorList>
    </citation>
    <scope>NUCLEOTIDE SEQUENCE [LARGE SCALE GENOMIC DNA]</scope>
    <source>
        <strain evidence="2 3">CBS 20057</strain>
    </source>
</reference>